<dbReference type="InterPro" id="IPR011141">
    <property type="entry name" value="Polyketide_synthase_type-III"/>
</dbReference>
<evidence type="ECO:0000259" key="3">
    <source>
        <dbReference type="Pfam" id="PF02797"/>
    </source>
</evidence>
<reference evidence="4" key="1">
    <citation type="submission" date="2021-06" db="EMBL/GenBank/DDBJ databases">
        <authorList>
            <person name="Huq M.A."/>
        </authorList>
    </citation>
    <scope>NUCLEOTIDE SEQUENCE</scope>
    <source>
        <strain evidence="4">MAH-26</strain>
    </source>
</reference>
<evidence type="ECO:0000313" key="4">
    <source>
        <dbReference type="EMBL" id="MBV4356523.1"/>
    </source>
</evidence>
<feature type="domain" description="Chalcone/stilbene synthase C-terminal" evidence="3">
    <location>
        <begin position="229"/>
        <end position="363"/>
    </location>
</feature>
<dbReference type="InterPro" id="IPR001099">
    <property type="entry name" value="Chalcone/stilbene_synt_N"/>
</dbReference>
<dbReference type="CDD" id="cd00831">
    <property type="entry name" value="CHS_like"/>
    <property type="match status" value="1"/>
</dbReference>
<accession>A0A9E2W3Q3</accession>
<evidence type="ECO:0000313" key="5">
    <source>
        <dbReference type="Proteomes" id="UP000812270"/>
    </source>
</evidence>
<comment type="caution">
    <text evidence="4">The sequence shown here is derived from an EMBL/GenBank/DDBJ whole genome shotgun (WGS) entry which is preliminary data.</text>
</comment>
<feature type="domain" description="Chalcone/stilbene synthase N-terminal" evidence="2">
    <location>
        <begin position="3"/>
        <end position="212"/>
    </location>
</feature>
<keyword evidence="1" id="KW-0808">Transferase</keyword>
<dbReference type="PANTHER" id="PTHR11877">
    <property type="entry name" value="HYDROXYMETHYLGLUTARYL-COA SYNTHASE"/>
    <property type="match status" value="1"/>
</dbReference>
<dbReference type="PIRSF" id="PIRSF000451">
    <property type="entry name" value="PKS_III"/>
    <property type="match status" value="1"/>
</dbReference>
<keyword evidence="5" id="KW-1185">Reference proteome</keyword>
<evidence type="ECO:0000259" key="2">
    <source>
        <dbReference type="Pfam" id="PF00195"/>
    </source>
</evidence>
<gene>
    <name evidence="4" type="ORF">KTO63_05130</name>
</gene>
<dbReference type="AlphaFoldDB" id="A0A9E2W3Q3"/>
<dbReference type="InterPro" id="IPR012328">
    <property type="entry name" value="Chalcone/stilbene_synt_C"/>
</dbReference>
<dbReference type="GO" id="GO:0016747">
    <property type="term" value="F:acyltransferase activity, transferring groups other than amino-acyl groups"/>
    <property type="evidence" value="ECO:0007669"/>
    <property type="project" value="InterPro"/>
</dbReference>
<dbReference type="Pfam" id="PF02797">
    <property type="entry name" value="Chal_sti_synt_C"/>
    <property type="match status" value="1"/>
</dbReference>
<dbReference type="PANTHER" id="PTHR11877:SF46">
    <property type="entry name" value="TYPE III POLYKETIDE SYNTHASE A"/>
    <property type="match status" value="1"/>
</dbReference>
<dbReference type="RefSeq" id="WP_217790153.1">
    <property type="nucleotide sequence ID" value="NZ_JAHSPG010000002.1"/>
</dbReference>
<dbReference type="EMBL" id="JAHSPG010000002">
    <property type="protein sequence ID" value="MBV4356523.1"/>
    <property type="molecule type" value="Genomic_DNA"/>
</dbReference>
<evidence type="ECO:0000256" key="1">
    <source>
        <dbReference type="ARBA" id="ARBA00022679"/>
    </source>
</evidence>
<sequence>MSKIINIATAVPPHKHSQEDILQFMQCVYALDAVGNRKLKFLYHHSNIDSRYSVIPDYSRSVPDWQFYPQSENLEPFPSLEMRMQWFNKFAPELSVNAIRNCLEETSLDKNDITHLITVSCTGMSAPGLDLQVMELLDLPNNIFRTSINFMGCYAAIHALKLANAICLADEQAKVMIVCTELCTLHFQRESDPDNIAASLLFADGAAAVMVTGNSYSEEGLLIDGFYSEVLSKGKNDMSWELSSKGFLMTLSGYVPELIEEDFNSLVSRAMEHYKSSKAQINEWCIHPGGKRILEAIHKSLDLPENALQDSYNVLKEYGNMSSPTILFVLKDIMKKRLQNRDDCKIFGAAFGPGLTMETMFLEKERRCS</sequence>
<name>A0A9E2W3Q3_9BACT</name>
<organism evidence="4 5">
    <name type="scientific">Pinibacter aurantiacus</name>
    <dbReference type="NCBI Taxonomy" id="2851599"/>
    <lineage>
        <taxon>Bacteria</taxon>
        <taxon>Pseudomonadati</taxon>
        <taxon>Bacteroidota</taxon>
        <taxon>Chitinophagia</taxon>
        <taxon>Chitinophagales</taxon>
        <taxon>Chitinophagaceae</taxon>
        <taxon>Pinibacter</taxon>
    </lineage>
</organism>
<dbReference type="Proteomes" id="UP000812270">
    <property type="component" value="Unassembled WGS sequence"/>
</dbReference>
<protein>
    <submittedName>
        <fullName evidence="4">Type III polyketide synthase</fullName>
    </submittedName>
</protein>
<dbReference type="GO" id="GO:0030639">
    <property type="term" value="P:polyketide biosynthetic process"/>
    <property type="evidence" value="ECO:0007669"/>
    <property type="project" value="TreeGrafter"/>
</dbReference>
<dbReference type="Pfam" id="PF00195">
    <property type="entry name" value="Chal_sti_synt_N"/>
    <property type="match status" value="1"/>
</dbReference>
<proteinExistence type="predicted"/>